<comment type="subcellular location">
    <subcellularLocation>
        <location evidence="1">Mitochondrion outer membrane</location>
        <topology evidence="1">Multi-pass membrane protein</topology>
    </subcellularLocation>
</comment>
<dbReference type="EMBL" id="OB660540">
    <property type="protein sequence ID" value="CAD7225267.1"/>
    <property type="molecule type" value="Genomic_DNA"/>
</dbReference>
<dbReference type="AlphaFoldDB" id="A0A7R8ZIR0"/>
<sequence>MGIVHAKALDVKNDSVQDGAVENFEDNRTTVSVSLKHVKAVVQKVNVEGLERTKDDVVSKCIQPLFKATSFYEMISQVSKVRSKLLNAGLFKEVLTFVDISQKHTSREDSYEITFMVQEGSRLVGSINTAVGQNEGSVGCGLVMPNAFGRGERAQVEYRYGTLESGSVSTTIRAPFFTVPGSASCGLASQLLDYPWSGFNTRINSTHMELKVGSPYDVEHTFRYEFGWRHIKPHQINPSMLVRSDAGHSIKSSVGYSFSRDQRDDAILPGRGNLSRVAFELAGLGGDVGFGKCELEHQINLPVPLLDLWTLQVSLQAGAMFHPFENKFFYGVDRFFLGGPLGLRGFKINGVGPHDSGFALGSEGYWAAGLHLYAPLPLLRGNFSREYLRTHAFLTTGNAVSMDDSKTLPKMLDGRRVSCGVGVVLRVARIARLELNYCFPIAFLPSDRVEPGFQFGVGMTFL</sequence>
<dbReference type="InterPro" id="IPR000184">
    <property type="entry name" value="Bac_surfAg_D15"/>
</dbReference>
<dbReference type="GO" id="GO:0033108">
    <property type="term" value="P:mitochondrial respiratory chain complex assembly"/>
    <property type="evidence" value="ECO:0007669"/>
    <property type="project" value="TreeGrafter"/>
</dbReference>
<organism evidence="6">
    <name type="scientific">Cyprideis torosa</name>
    <dbReference type="NCBI Taxonomy" id="163714"/>
    <lineage>
        <taxon>Eukaryota</taxon>
        <taxon>Metazoa</taxon>
        <taxon>Ecdysozoa</taxon>
        <taxon>Arthropoda</taxon>
        <taxon>Crustacea</taxon>
        <taxon>Oligostraca</taxon>
        <taxon>Ostracoda</taxon>
        <taxon>Podocopa</taxon>
        <taxon>Podocopida</taxon>
        <taxon>Cytherocopina</taxon>
        <taxon>Cytheroidea</taxon>
        <taxon>Cytherideidae</taxon>
        <taxon>Cyprideis</taxon>
    </lineage>
</organism>
<evidence type="ECO:0000313" key="6">
    <source>
        <dbReference type="EMBL" id="CAD7225267.1"/>
    </source>
</evidence>
<keyword evidence="4" id="KW-0812">Transmembrane</keyword>
<proteinExistence type="inferred from homology"/>
<dbReference type="OrthoDB" id="1724197at2759"/>
<dbReference type="Pfam" id="PF01103">
    <property type="entry name" value="Omp85"/>
    <property type="match status" value="1"/>
</dbReference>
<keyword evidence="3" id="KW-1134">Transmembrane beta strand</keyword>
<comment type="similarity">
    <text evidence="2">Belongs to the SAM50/omp85 family.</text>
</comment>
<evidence type="ECO:0000256" key="2">
    <source>
        <dbReference type="ARBA" id="ARBA00010913"/>
    </source>
</evidence>
<name>A0A7R8ZIR0_9CRUS</name>
<gene>
    <name evidence="6" type="ORF">CTOB1V02_LOCUS3212</name>
</gene>
<evidence type="ECO:0000256" key="1">
    <source>
        <dbReference type="ARBA" id="ARBA00004374"/>
    </source>
</evidence>
<keyword evidence="5" id="KW-0472">Membrane</keyword>
<evidence type="ECO:0000256" key="4">
    <source>
        <dbReference type="ARBA" id="ARBA00022692"/>
    </source>
</evidence>
<accession>A0A7R8ZIR0</accession>
<evidence type="ECO:0000256" key="3">
    <source>
        <dbReference type="ARBA" id="ARBA00022452"/>
    </source>
</evidence>
<dbReference type="Gene3D" id="2.40.160.50">
    <property type="entry name" value="membrane protein fhac: a member of the omp85/tpsb transporter family"/>
    <property type="match status" value="1"/>
</dbReference>
<dbReference type="PANTHER" id="PTHR12815:SF18">
    <property type="entry name" value="SORTING AND ASSEMBLY MACHINERY COMPONENT 50 HOMOLOG"/>
    <property type="match status" value="1"/>
</dbReference>
<dbReference type="GO" id="GO:0005741">
    <property type="term" value="C:mitochondrial outer membrane"/>
    <property type="evidence" value="ECO:0007669"/>
    <property type="project" value="UniProtKB-SubCell"/>
</dbReference>
<dbReference type="GO" id="GO:0045040">
    <property type="term" value="P:protein insertion into mitochondrial outer membrane"/>
    <property type="evidence" value="ECO:0007669"/>
    <property type="project" value="TreeGrafter"/>
</dbReference>
<protein>
    <submittedName>
        <fullName evidence="6">Uncharacterized protein</fullName>
    </submittedName>
</protein>
<dbReference type="InterPro" id="IPR039910">
    <property type="entry name" value="D15-like"/>
</dbReference>
<dbReference type="Gene3D" id="3.10.20.310">
    <property type="entry name" value="membrane protein fhac"/>
    <property type="match status" value="1"/>
</dbReference>
<dbReference type="PANTHER" id="PTHR12815">
    <property type="entry name" value="SORTING AND ASSEMBLY MACHINERY SAMM50 PROTEIN FAMILY MEMBER"/>
    <property type="match status" value="1"/>
</dbReference>
<reference evidence="6" key="1">
    <citation type="submission" date="2020-11" db="EMBL/GenBank/DDBJ databases">
        <authorList>
            <person name="Tran Van P."/>
        </authorList>
    </citation>
    <scope>NUCLEOTIDE SEQUENCE</scope>
</reference>
<evidence type="ECO:0000256" key="5">
    <source>
        <dbReference type="ARBA" id="ARBA00023136"/>
    </source>
</evidence>